<evidence type="ECO:0000313" key="2">
    <source>
        <dbReference type="Proteomes" id="UP000198211"/>
    </source>
</evidence>
<comment type="caution">
    <text evidence="1">The sequence shown here is derived from an EMBL/GenBank/DDBJ whole genome shotgun (WGS) entry which is preliminary data.</text>
</comment>
<keyword evidence="2" id="KW-1185">Reference proteome</keyword>
<dbReference type="EMBL" id="NBNE01011513">
    <property type="protein sequence ID" value="OWY96520.1"/>
    <property type="molecule type" value="Genomic_DNA"/>
</dbReference>
<dbReference type="OrthoDB" id="96069at2759"/>
<dbReference type="Proteomes" id="UP000198211">
    <property type="component" value="Unassembled WGS sequence"/>
</dbReference>
<sequence length="131" mass="15086">MKVSRDKKNHIEFCKDGHCLKKGSQPNSCEKYWILALQCQSYVKQVKGVQFRCNYIEPNRIVIIKVDLMTPITRNFSSVIIISRSETNSNASVMRVCEQLYLDFQAGGISSVRQDDVAYAENVVLKNLHWK</sequence>
<protein>
    <submittedName>
        <fullName evidence="1">Uncharacterized protein</fullName>
    </submittedName>
</protein>
<reference evidence="2" key="1">
    <citation type="submission" date="2017-03" db="EMBL/GenBank/DDBJ databases">
        <title>Phytopthora megakarya and P. palmivora, two closely related causual agents of cacao black pod achieved similar genome size and gene model numbers by different mechanisms.</title>
        <authorList>
            <person name="Ali S."/>
            <person name="Shao J."/>
            <person name="Larry D.J."/>
            <person name="Kronmiller B."/>
            <person name="Shen D."/>
            <person name="Strem M.D."/>
            <person name="Melnick R.L."/>
            <person name="Guiltinan M.J."/>
            <person name="Tyler B.M."/>
            <person name="Meinhardt L.W."/>
            <person name="Bailey B.A."/>
        </authorList>
    </citation>
    <scope>NUCLEOTIDE SEQUENCE [LARGE SCALE GENOMIC DNA]</scope>
    <source>
        <strain evidence="2">zdho120</strain>
    </source>
</reference>
<name>A0A225UTW4_9STRA</name>
<accession>A0A225UTW4</accession>
<organism evidence="1 2">
    <name type="scientific">Phytophthora megakarya</name>
    <dbReference type="NCBI Taxonomy" id="4795"/>
    <lineage>
        <taxon>Eukaryota</taxon>
        <taxon>Sar</taxon>
        <taxon>Stramenopiles</taxon>
        <taxon>Oomycota</taxon>
        <taxon>Peronosporomycetes</taxon>
        <taxon>Peronosporales</taxon>
        <taxon>Peronosporaceae</taxon>
        <taxon>Phytophthora</taxon>
    </lineage>
</organism>
<dbReference type="AlphaFoldDB" id="A0A225UTW4"/>
<evidence type="ECO:0000313" key="1">
    <source>
        <dbReference type="EMBL" id="OWY96520.1"/>
    </source>
</evidence>
<gene>
    <name evidence="1" type="ORF">PHMEG_00033190</name>
</gene>
<proteinExistence type="predicted"/>